<dbReference type="AlphaFoldDB" id="A0A136A032"/>
<dbReference type="Gene3D" id="3.40.50.300">
    <property type="entry name" value="P-loop containing nucleotide triphosphate hydrolases"/>
    <property type="match status" value="1"/>
</dbReference>
<dbReference type="SUPFAM" id="SSF52540">
    <property type="entry name" value="P-loop containing nucleoside triphosphate hydrolases"/>
    <property type="match status" value="1"/>
</dbReference>
<sequence>MDGLFANPVTKEVLLRRIVTKISDMHGVSLSIESGKEPIWGWKEPLLTYELDKLERCFPDSKYILIIRDGRGVVNSYIDNRWGLGTTAYTGAIRWQKEVALQMAFAKKMQDKCLTIRYEDLVQNLPEVLVQLCDFIGVEFSEHMLEFHNKKLDFQVNRENVNTTKPADQSHSDKWRKALSAREIALVELVASEELKANGYALDQKSISPSWLELIYYRIHQKIVGEFQLQYKWKYRDKLKKLGFVK</sequence>
<dbReference type="STRING" id="1799789.AX660_15580"/>
<dbReference type="EMBL" id="LSNE01000006">
    <property type="protein sequence ID" value="KXI28510.1"/>
    <property type="molecule type" value="Genomic_DNA"/>
</dbReference>
<protein>
    <recommendedName>
        <fullName evidence="4">Sulfotransferase domain-containing protein</fullName>
    </recommendedName>
</protein>
<keyword evidence="3" id="KW-1185">Reference proteome</keyword>
<organism evidence="2 3">
    <name type="scientific">Paraglaciecola hydrolytica</name>
    <dbReference type="NCBI Taxonomy" id="1799789"/>
    <lineage>
        <taxon>Bacteria</taxon>
        <taxon>Pseudomonadati</taxon>
        <taxon>Pseudomonadota</taxon>
        <taxon>Gammaproteobacteria</taxon>
        <taxon>Alteromonadales</taxon>
        <taxon>Alteromonadaceae</taxon>
        <taxon>Paraglaciecola</taxon>
    </lineage>
</organism>
<name>A0A136A032_9ALTE</name>
<reference evidence="3" key="1">
    <citation type="submission" date="2016-02" db="EMBL/GenBank/DDBJ databases">
        <authorList>
            <person name="Schultz-Johansen M."/>
            <person name="Glaring M.A."/>
            <person name="Bech P.K."/>
            <person name="Stougaard P."/>
        </authorList>
    </citation>
    <scope>NUCLEOTIDE SEQUENCE [LARGE SCALE GENOMIC DNA]</scope>
    <source>
        <strain evidence="3">S66</strain>
    </source>
</reference>
<proteinExistence type="predicted"/>
<dbReference type="InterPro" id="IPR027417">
    <property type="entry name" value="P-loop_NTPase"/>
</dbReference>
<accession>A0A136A032</accession>
<evidence type="ECO:0008006" key="4">
    <source>
        <dbReference type="Google" id="ProtNLM"/>
    </source>
</evidence>
<dbReference type="Proteomes" id="UP000070299">
    <property type="component" value="Unassembled WGS sequence"/>
</dbReference>
<keyword evidence="1" id="KW-0808">Transferase</keyword>
<dbReference type="PANTHER" id="PTHR12788">
    <property type="entry name" value="PROTEIN-TYROSINE SULFOTRANSFERASE 2"/>
    <property type="match status" value="1"/>
</dbReference>
<evidence type="ECO:0000313" key="3">
    <source>
        <dbReference type="Proteomes" id="UP000070299"/>
    </source>
</evidence>
<gene>
    <name evidence="2" type="ORF">AX660_15580</name>
</gene>
<evidence type="ECO:0000313" key="2">
    <source>
        <dbReference type="EMBL" id="KXI28510.1"/>
    </source>
</evidence>
<dbReference type="InterPro" id="IPR026634">
    <property type="entry name" value="TPST-like"/>
</dbReference>
<dbReference type="Pfam" id="PF13469">
    <property type="entry name" value="Sulfotransfer_3"/>
    <property type="match status" value="1"/>
</dbReference>
<comment type="caution">
    <text evidence="2">The sequence shown here is derived from an EMBL/GenBank/DDBJ whole genome shotgun (WGS) entry which is preliminary data.</text>
</comment>
<dbReference type="GO" id="GO:0008476">
    <property type="term" value="F:protein-tyrosine sulfotransferase activity"/>
    <property type="evidence" value="ECO:0007669"/>
    <property type="project" value="InterPro"/>
</dbReference>
<dbReference type="PANTHER" id="PTHR12788:SF10">
    <property type="entry name" value="PROTEIN-TYROSINE SULFOTRANSFERASE"/>
    <property type="match status" value="1"/>
</dbReference>
<evidence type="ECO:0000256" key="1">
    <source>
        <dbReference type="ARBA" id="ARBA00022679"/>
    </source>
</evidence>